<dbReference type="SUPFAM" id="SSF52540">
    <property type="entry name" value="P-loop containing nucleoside triphosphate hydrolases"/>
    <property type="match status" value="1"/>
</dbReference>
<accession>A0A9P9FFL6</accession>
<dbReference type="Proteomes" id="UP000738349">
    <property type="component" value="Unassembled WGS sequence"/>
</dbReference>
<organism evidence="1 2">
    <name type="scientific">Dactylonectria macrodidyma</name>
    <dbReference type="NCBI Taxonomy" id="307937"/>
    <lineage>
        <taxon>Eukaryota</taxon>
        <taxon>Fungi</taxon>
        <taxon>Dikarya</taxon>
        <taxon>Ascomycota</taxon>
        <taxon>Pezizomycotina</taxon>
        <taxon>Sordariomycetes</taxon>
        <taxon>Hypocreomycetidae</taxon>
        <taxon>Hypocreales</taxon>
        <taxon>Nectriaceae</taxon>
        <taxon>Dactylonectria</taxon>
    </lineage>
</organism>
<reference evidence="1" key="1">
    <citation type="journal article" date="2021" name="Nat. Commun.">
        <title>Genetic determinants of endophytism in the Arabidopsis root mycobiome.</title>
        <authorList>
            <person name="Mesny F."/>
            <person name="Miyauchi S."/>
            <person name="Thiergart T."/>
            <person name="Pickel B."/>
            <person name="Atanasova L."/>
            <person name="Karlsson M."/>
            <person name="Huettel B."/>
            <person name="Barry K.W."/>
            <person name="Haridas S."/>
            <person name="Chen C."/>
            <person name="Bauer D."/>
            <person name="Andreopoulos W."/>
            <person name="Pangilinan J."/>
            <person name="LaButti K."/>
            <person name="Riley R."/>
            <person name="Lipzen A."/>
            <person name="Clum A."/>
            <person name="Drula E."/>
            <person name="Henrissat B."/>
            <person name="Kohler A."/>
            <person name="Grigoriev I.V."/>
            <person name="Martin F.M."/>
            <person name="Hacquard S."/>
        </authorList>
    </citation>
    <scope>NUCLEOTIDE SEQUENCE</scope>
    <source>
        <strain evidence="1">MPI-CAGE-AT-0147</strain>
    </source>
</reference>
<keyword evidence="2" id="KW-1185">Reference proteome</keyword>
<proteinExistence type="predicted"/>
<name>A0A9P9FFL6_9HYPO</name>
<protein>
    <recommendedName>
        <fullName evidence="3">G domain-containing protein</fullName>
    </recommendedName>
</protein>
<dbReference type="OrthoDB" id="8954335at2759"/>
<comment type="caution">
    <text evidence="1">The sequence shown here is derived from an EMBL/GenBank/DDBJ whole genome shotgun (WGS) entry which is preliminary data.</text>
</comment>
<dbReference type="EMBL" id="JAGMUV010000004">
    <property type="protein sequence ID" value="KAH7161106.1"/>
    <property type="molecule type" value="Genomic_DNA"/>
</dbReference>
<evidence type="ECO:0008006" key="3">
    <source>
        <dbReference type="Google" id="ProtNLM"/>
    </source>
</evidence>
<evidence type="ECO:0000313" key="1">
    <source>
        <dbReference type="EMBL" id="KAH7161106.1"/>
    </source>
</evidence>
<dbReference type="InterPro" id="IPR027417">
    <property type="entry name" value="P-loop_NTPase"/>
</dbReference>
<gene>
    <name evidence="1" type="ORF">EDB81DRAFT_924450</name>
</gene>
<sequence length="379" mass="43734">MSLRQNIIFIGMAQSGKSSLVKQILQYAGQDEMARRGERRRDGGGRGNFSKTQTCCQYNVDVPLRTHRLLQVDGPEDASWQNGAYVVPGEDFKIDDADEFKLRHVIEDSGEYLQLRLIDTLGLSDSRDIGDSNSEMQGTDERYKMRILLTLQEVEDVHAICFVVQRYTHYGPDFQQMVRRMVSLLVSVRSTALNLQYHVMHTHVGVDDPASDMCQIRQREFDRFGPAGAIHHFVNNFPRRNFPLDDYFANNALSGFFKSLVTESSVKFSNLRYAKSPQDECNDQALVRALERTKTEFHSRVEESQINCDTLSDIEGTSKRLPNDSDYITSSVAKTFSRRSKWLDEDLQGIHWRREVYENLFNSTFTFYATSMLKRKKRD</sequence>
<dbReference type="AlphaFoldDB" id="A0A9P9FFL6"/>
<dbReference type="Gene3D" id="3.40.50.300">
    <property type="entry name" value="P-loop containing nucleotide triphosphate hydrolases"/>
    <property type="match status" value="1"/>
</dbReference>
<evidence type="ECO:0000313" key="2">
    <source>
        <dbReference type="Proteomes" id="UP000738349"/>
    </source>
</evidence>